<dbReference type="EMBL" id="PZZN01000001">
    <property type="protein sequence ID" value="PTM47584.1"/>
    <property type="molecule type" value="Genomic_DNA"/>
</dbReference>
<proteinExistence type="predicted"/>
<dbReference type="AlphaFoldDB" id="A0A2T4YUU1"/>
<dbReference type="Proteomes" id="UP000240996">
    <property type="component" value="Unassembled WGS sequence"/>
</dbReference>
<protein>
    <submittedName>
        <fullName evidence="1">Uncharacterized protein</fullName>
    </submittedName>
</protein>
<sequence length="77" mass="8037">MRTLLSLVAIALLAVVALMYFGIINIDQTRAGAIQTPKFEADVAKVRLGTETKTVAVPTISVDKPGTAADNGQVPAN</sequence>
<name>A0A2T4YUU1_9SPHN</name>
<gene>
    <name evidence="1" type="ORF">C8J24_0983</name>
</gene>
<accession>A0A2T4YUU1</accession>
<evidence type="ECO:0000313" key="1">
    <source>
        <dbReference type="EMBL" id="PTM47584.1"/>
    </source>
</evidence>
<organism evidence="1 2">
    <name type="scientific">Sphingomonas aerolata</name>
    <dbReference type="NCBI Taxonomy" id="185951"/>
    <lineage>
        <taxon>Bacteria</taxon>
        <taxon>Pseudomonadati</taxon>
        <taxon>Pseudomonadota</taxon>
        <taxon>Alphaproteobacteria</taxon>
        <taxon>Sphingomonadales</taxon>
        <taxon>Sphingomonadaceae</taxon>
        <taxon>Sphingomonas</taxon>
    </lineage>
</organism>
<dbReference type="GeneID" id="93688348"/>
<keyword evidence="2" id="KW-1185">Reference proteome</keyword>
<reference evidence="1 2" key="1">
    <citation type="submission" date="2018-04" db="EMBL/GenBank/DDBJ databases">
        <title>Genomic Encyclopedia of Type Strains, Phase III (KMG-III): the genomes of soil and plant-associated and newly described type strains.</title>
        <authorList>
            <person name="Whitman W."/>
        </authorList>
    </citation>
    <scope>NUCLEOTIDE SEQUENCE [LARGE SCALE GENOMIC DNA]</scope>
    <source>
        <strain evidence="1 2">NW12</strain>
    </source>
</reference>
<evidence type="ECO:0000313" key="2">
    <source>
        <dbReference type="Proteomes" id="UP000240996"/>
    </source>
</evidence>
<comment type="caution">
    <text evidence="1">The sequence shown here is derived from an EMBL/GenBank/DDBJ whole genome shotgun (WGS) entry which is preliminary data.</text>
</comment>
<dbReference type="RefSeq" id="WP_031395039.1">
    <property type="nucleotide sequence ID" value="NZ_CP098762.1"/>
</dbReference>